<keyword evidence="3" id="KW-1185">Reference proteome</keyword>
<evidence type="ECO:0000256" key="1">
    <source>
        <dbReference type="SAM" id="MobiDB-lite"/>
    </source>
</evidence>
<gene>
    <name evidence="2" type="ORF">LYSCAS_27310</name>
</gene>
<accession>A0ABN6G188</accession>
<evidence type="ECO:0000313" key="3">
    <source>
        <dbReference type="Proteomes" id="UP000681317"/>
    </source>
</evidence>
<dbReference type="Proteomes" id="UP000681317">
    <property type="component" value="Chromosome"/>
</dbReference>
<dbReference type="EMBL" id="AP024545">
    <property type="protein sequence ID" value="BCT93707.1"/>
    <property type="molecule type" value="Genomic_DNA"/>
</dbReference>
<sequence>MHFSRGSTWCDYSIGALARYAPDQEPSPMSHRETNLRHLWLAGLGLMARVRRKIESISANPTKEPPAEFVTTQKVAKRAVRKVASSGSRKAGETESQRRIAGRGR</sequence>
<reference evidence="2 3" key="1">
    <citation type="submission" date="2021-03" db="EMBL/GenBank/DDBJ databases">
        <title>Complete Genome Sequences of Two Lysobacter Strains Isolated from Sea Water (Lysobacter caseinilyticus) and Soil (Lysobacter helvus) in South Korea.</title>
        <authorList>
            <person name="Watanabe Y."/>
            <person name="Arakawa K."/>
        </authorList>
    </citation>
    <scope>NUCLEOTIDE SEQUENCE [LARGE SCALE GENOMIC DNA]</scope>
    <source>
        <strain evidence="2 3">KVB24</strain>
    </source>
</reference>
<proteinExistence type="predicted"/>
<organism evidence="2 3">
    <name type="scientific">Noviluteimonas caseinilytica</name>
    <dbReference type="NCBI Taxonomy" id="2675101"/>
    <lineage>
        <taxon>Bacteria</taxon>
        <taxon>Pseudomonadati</taxon>
        <taxon>Pseudomonadota</taxon>
        <taxon>Gammaproteobacteria</taxon>
        <taxon>Lysobacterales</taxon>
        <taxon>Lysobacteraceae</taxon>
        <taxon>Noviluteimonas</taxon>
    </lineage>
</organism>
<protein>
    <submittedName>
        <fullName evidence="2">Uncharacterized protein</fullName>
    </submittedName>
</protein>
<name>A0ABN6G188_9GAMM</name>
<feature type="region of interest" description="Disordered" evidence="1">
    <location>
        <begin position="81"/>
        <end position="105"/>
    </location>
</feature>
<evidence type="ECO:0000313" key="2">
    <source>
        <dbReference type="EMBL" id="BCT93707.1"/>
    </source>
</evidence>